<gene>
    <name evidence="7" type="ORF">DMA12_15240</name>
</gene>
<dbReference type="GO" id="GO:0046983">
    <property type="term" value="F:protein dimerization activity"/>
    <property type="evidence" value="ECO:0007669"/>
    <property type="project" value="InterPro"/>
</dbReference>
<dbReference type="CDD" id="cd16917">
    <property type="entry name" value="HATPase_UhpB-NarQ-NarX-like"/>
    <property type="match status" value="1"/>
</dbReference>
<evidence type="ECO:0000256" key="3">
    <source>
        <dbReference type="ARBA" id="ARBA00023012"/>
    </source>
</evidence>
<keyword evidence="2 7" id="KW-0418">Kinase</keyword>
<proteinExistence type="predicted"/>
<evidence type="ECO:0000259" key="6">
    <source>
        <dbReference type="Pfam" id="PF07730"/>
    </source>
</evidence>
<dbReference type="GO" id="GO:0000155">
    <property type="term" value="F:phosphorelay sensor kinase activity"/>
    <property type="evidence" value="ECO:0007669"/>
    <property type="project" value="InterPro"/>
</dbReference>
<name>A0A428WP71_AMYBA</name>
<comment type="caution">
    <text evidence="7">The sequence shown here is derived from an EMBL/GenBank/DDBJ whole genome shotgun (WGS) entry which is preliminary data.</text>
</comment>
<dbReference type="InterPro" id="IPR011712">
    <property type="entry name" value="Sig_transdc_His_kin_sub3_dim/P"/>
</dbReference>
<keyword evidence="4" id="KW-0472">Membrane</keyword>
<feature type="transmembrane region" description="Helical" evidence="4">
    <location>
        <begin position="35"/>
        <end position="54"/>
    </location>
</feature>
<evidence type="ECO:0000259" key="5">
    <source>
        <dbReference type="Pfam" id="PF02518"/>
    </source>
</evidence>
<feature type="transmembrane region" description="Helical" evidence="4">
    <location>
        <begin position="124"/>
        <end position="145"/>
    </location>
</feature>
<dbReference type="SUPFAM" id="SSF55874">
    <property type="entry name" value="ATPase domain of HSP90 chaperone/DNA topoisomerase II/histidine kinase"/>
    <property type="match status" value="1"/>
</dbReference>
<keyword evidence="4" id="KW-0812">Transmembrane</keyword>
<dbReference type="Pfam" id="PF07730">
    <property type="entry name" value="HisKA_3"/>
    <property type="match status" value="1"/>
</dbReference>
<dbReference type="Proteomes" id="UP000286716">
    <property type="component" value="Unassembled WGS sequence"/>
</dbReference>
<evidence type="ECO:0000256" key="4">
    <source>
        <dbReference type="SAM" id="Phobius"/>
    </source>
</evidence>
<evidence type="ECO:0000313" key="7">
    <source>
        <dbReference type="EMBL" id="RSM44895.1"/>
    </source>
</evidence>
<dbReference type="PANTHER" id="PTHR24421:SF63">
    <property type="entry name" value="SENSOR HISTIDINE KINASE DESK"/>
    <property type="match status" value="1"/>
</dbReference>
<dbReference type="InterPro" id="IPR036890">
    <property type="entry name" value="HATPase_C_sf"/>
</dbReference>
<dbReference type="Pfam" id="PF02518">
    <property type="entry name" value="HATPase_c"/>
    <property type="match status" value="1"/>
</dbReference>
<evidence type="ECO:0000256" key="1">
    <source>
        <dbReference type="ARBA" id="ARBA00022679"/>
    </source>
</evidence>
<dbReference type="RefSeq" id="WP_020639540.1">
    <property type="nucleotide sequence ID" value="NZ_QHHU01000018.1"/>
</dbReference>
<feature type="domain" description="Histidine kinase/HSP90-like ATPase" evidence="5">
    <location>
        <begin position="271"/>
        <end position="355"/>
    </location>
</feature>
<dbReference type="Gene3D" id="1.20.5.1930">
    <property type="match status" value="1"/>
</dbReference>
<reference evidence="7 8" key="1">
    <citation type="submission" date="2018-05" db="EMBL/GenBank/DDBJ databases">
        <title>Evolution of GPA BGCs.</title>
        <authorList>
            <person name="Waglechner N."/>
            <person name="Wright G.D."/>
        </authorList>
    </citation>
    <scope>NUCLEOTIDE SEQUENCE [LARGE SCALE GENOMIC DNA]</scope>
    <source>
        <strain evidence="7 8">DSM 5908</strain>
    </source>
</reference>
<sequence>MARSGNPHPGGLFILLPVLLLPAYAATDSPAGDVPLDVIALGVFAALFTVSQWLTPAHPLALRLGLAAALAGVAASGMWALNRAWLAAAVLTAVACANLLPLMFGAILGVAATAGLTAVTDGKLIDVVMVVAGGAIALLRGRLLVEIGRSRANRQAYATAAVENERLRFARDLHDLLGHSLVTMMAKAELAERLAAVDPARAAAAARDVREVGRTAVTEVQRVVTGYRSTSLAEEIEHARRSLEPLQVEITVSIPDRTWQTGIDTVLAWGVREAVANVLRHSNANRCAITVTVERRSIRLDVVNDDSGGTLVDIGSSGGHGLVGLRERAAELGGRLTAGPRQGGGYRFTMELPIEERA</sequence>
<organism evidence="7 8">
    <name type="scientific">Amycolatopsis balhimycina DSM 5908</name>
    <dbReference type="NCBI Taxonomy" id="1081091"/>
    <lineage>
        <taxon>Bacteria</taxon>
        <taxon>Bacillati</taxon>
        <taxon>Actinomycetota</taxon>
        <taxon>Actinomycetes</taxon>
        <taxon>Pseudonocardiales</taxon>
        <taxon>Pseudonocardiaceae</taxon>
        <taxon>Amycolatopsis</taxon>
    </lineage>
</organism>
<protein>
    <submittedName>
        <fullName evidence="7">Two-component sensor histidine kinase</fullName>
    </submittedName>
</protein>
<accession>A0A428WP71</accession>
<dbReference type="InterPro" id="IPR050482">
    <property type="entry name" value="Sensor_HK_TwoCompSys"/>
</dbReference>
<dbReference type="InterPro" id="IPR003594">
    <property type="entry name" value="HATPase_dom"/>
</dbReference>
<keyword evidence="3" id="KW-0902">Two-component regulatory system</keyword>
<feature type="transmembrane region" description="Helical" evidence="4">
    <location>
        <begin position="61"/>
        <end position="81"/>
    </location>
</feature>
<evidence type="ECO:0000313" key="8">
    <source>
        <dbReference type="Proteomes" id="UP000286716"/>
    </source>
</evidence>
<keyword evidence="8" id="KW-1185">Reference proteome</keyword>
<feature type="domain" description="Signal transduction histidine kinase subgroup 3 dimerisation and phosphoacceptor" evidence="6">
    <location>
        <begin position="165"/>
        <end position="231"/>
    </location>
</feature>
<dbReference type="PANTHER" id="PTHR24421">
    <property type="entry name" value="NITRATE/NITRITE SENSOR PROTEIN NARX-RELATED"/>
    <property type="match status" value="1"/>
</dbReference>
<keyword evidence="1" id="KW-0808">Transferase</keyword>
<evidence type="ECO:0000256" key="2">
    <source>
        <dbReference type="ARBA" id="ARBA00022777"/>
    </source>
</evidence>
<dbReference type="Gene3D" id="3.30.565.10">
    <property type="entry name" value="Histidine kinase-like ATPase, C-terminal domain"/>
    <property type="match status" value="1"/>
</dbReference>
<dbReference type="AlphaFoldDB" id="A0A428WP71"/>
<dbReference type="OrthoDB" id="5241784at2"/>
<dbReference type="GO" id="GO:0016020">
    <property type="term" value="C:membrane"/>
    <property type="evidence" value="ECO:0007669"/>
    <property type="project" value="InterPro"/>
</dbReference>
<keyword evidence="4" id="KW-1133">Transmembrane helix</keyword>
<dbReference type="EMBL" id="QHHU01000018">
    <property type="protein sequence ID" value="RSM44895.1"/>
    <property type="molecule type" value="Genomic_DNA"/>
</dbReference>
<feature type="transmembrane region" description="Helical" evidence="4">
    <location>
        <begin position="87"/>
        <end position="112"/>
    </location>
</feature>